<evidence type="ECO:0000313" key="2">
    <source>
        <dbReference type="Proteomes" id="UP000886501"/>
    </source>
</evidence>
<keyword evidence="2" id="KW-1185">Reference proteome</keyword>
<reference evidence="1" key="1">
    <citation type="submission" date="2019-10" db="EMBL/GenBank/DDBJ databases">
        <authorList>
            <consortium name="DOE Joint Genome Institute"/>
            <person name="Kuo A."/>
            <person name="Miyauchi S."/>
            <person name="Kiss E."/>
            <person name="Drula E."/>
            <person name="Kohler A."/>
            <person name="Sanchez-Garcia M."/>
            <person name="Andreopoulos B."/>
            <person name="Barry K.W."/>
            <person name="Bonito G."/>
            <person name="Buee M."/>
            <person name="Carver A."/>
            <person name="Chen C."/>
            <person name="Cichocki N."/>
            <person name="Clum A."/>
            <person name="Culley D."/>
            <person name="Crous P.W."/>
            <person name="Fauchery L."/>
            <person name="Girlanda M."/>
            <person name="Hayes R."/>
            <person name="Keri Z."/>
            <person name="Labutti K."/>
            <person name="Lipzen A."/>
            <person name="Lombard V."/>
            <person name="Magnuson J."/>
            <person name="Maillard F."/>
            <person name="Morin E."/>
            <person name="Murat C."/>
            <person name="Nolan M."/>
            <person name="Ohm R."/>
            <person name="Pangilinan J."/>
            <person name="Pereira M."/>
            <person name="Perotto S."/>
            <person name="Peter M."/>
            <person name="Riley R."/>
            <person name="Sitrit Y."/>
            <person name="Stielow B."/>
            <person name="Szollosi G."/>
            <person name="Zifcakova L."/>
            <person name="Stursova M."/>
            <person name="Spatafora J.W."/>
            <person name="Tedersoo L."/>
            <person name="Vaario L.-M."/>
            <person name="Yamada A."/>
            <person name="Yan M."/>
            <person name="Wang P."/>
            <person name="Xu J."/>
            <person name="Bruns T."/>
            <person name="Baldrian P."/>
            <person name="Vilgalys R."/>
            <person name="Henrissat B."/>
            <person name="Grigoriev I.V."/>
            <person name="Hibbett D."/>
            <person name="Nagy L.G."/>
            <person name="Martin F.M."/>
        </authorList>
    </citation>
    <scope>NUCLEOTIDE SEQUENCE</scope>
    <source>
        <strain evidence="1">P2</strain>
    </source>
</reference>
<comment type="caution">
    <text evidence="1">The sequence shown here is derived from an EMBL/GenBank/DDBJ whole genome shotgun (WGS) entry which is preliminary data.</text>
</comment>
<reference evidence="1" key="2">
    <citation type="journal article" date="2020" name="Nat. Commun.">
        <title>Large-scale genome sequencing of mycorrhizal fungi provides insights into the early evolution of symbiotic traits.</title>
        <authorList>
            <person name="Miyauchi S."/>
            <person name="Kiss E."/>
            <person name="Kuo A."/>
            <person name="Drula E."/>
            <person name="Kohler A."/>
            <person name="Sanchez-Garcia M."/>
            <person name="Morin E."/>
            <person name="Andreopoulos B."/>
            <person name="Barry K.W."/>
            <person name="Bonito G."/>
            <person name="Buee M."/>
            <person name="Carver A."/>
            <person name="Chen C."/>
            <person name="Cichocki N."/>
            <person name="Clum A."/>
            <person name="Culley D."/>
            <person name="Crous P.W."/>
            <person name="Fauchery L."/>
            <person name="Girlanda M."/>
            <person name="Hayes R.D."/>
            <person name="Keri Z."/>
            <person name="LaButti K."/>
            <person name="Lipzen A."/>
            <person name="Lombard V."/>
            <person name="Magnuson J."/>
            <person name="Maillard F."/>
            <person name="Murat C."/>
            <person name="Nolan M."/>
            <person name="Ohm R.A."/>
            <person name="Pangilinan J."/>
            <person name="Pereira M.F."/>
            <person name="Perotto S."/>
            <person name="Peter M."/>
            <person name="Pfister S."/>
            <person name="Riley R."/>
            <person name="Sitrit Y."/>
            <person name="Stielow J.B."/>
            <person name="Szollosi G."/>
            <person name="Zifcakova L."/>
            <person name="Stursova M."/>
            <person name="Spatafora J.W."/>
            <person name="Tedersoo L."/>
            <person name="Vaario L.M."/>
            <person name="Yamada A."/>
            <person name="Yan M."/>
            <person name="Wang P."/>
            <person name="Xu J."/>
            <person name="Bruns T."/>
            <person name="Baldrian P."/>
            <person name="Vilgalys R."/>
            <person name="Dunand C."/>
            <person name="Henrissat B."/>
            <person name="Grigoriev I.V."/>
            <person name="Hibbett D."/>
            <person name="Nagy L.G."/>
            <person name="Martin F.M."/>
        </authorList>
    </citation>
    <scope>NUCLEOTIDE SEQUENCE</scope>
    <source>
        <strain evidence="1">P2</strain>
    </source>
</reference>
<sequence length="65" mass="7104">MIEVITPLAAKYSLGINPFPVSVTEKVEAPWNVHHLSLDILPTVDISVPEPLRMIPIQLVCAATD</sequence>
<dbReference type="Proteomes" id="UP000886501">
    <property type="component" value="Unassembled WGS sequence"/>
</dbReference>
<accession>A0ACB6ZCX8</accession>
<feature type="non-terminal residue" evidence="1">
    <location>
        <position position="65"/>
    </location>
</feature>
<evidence type="ECO:0000313" key="1">
    <source>
        <dbReference type="EMBL" id="KAF9647394.1"/>
    </source>
</evidence>
<name>A0ACB6ZCX8_THEGA</name>
<dbReference type="EMBL" id="MU118034">
    <property type="protein sequence ID" value="KAF9647394.1"/>
    <property type="molecule type" value="Genomic_DNA"/>
</dbReference>
<protein>
    <submittedName>
        <fullName evidence="1">Uncharacterized protein</fullName>
    </submittedName>
</protein>
<proteinExistence type="predicted"/>
<gene>
    <name evidence="1" type="ORF">BDM02DRAFT_3117088</name>
</gene>
<organism evidence="1 2">
    <name type="scientific">Thelephora ganbajun</name>
    <name type="common">Ganba fungus</name>
    <dbReference type="NCBI Taxonomy" id="370292"/>
    <lineage>
        <taxon>Eukaryota</taxon>
        <taxon>Fungi</taxon>
        <taxon>Dikarya</taxon>
        <taxon>Basidiomycota</taxon>
        <taxon>Agaricomycotina</taxon>
        <taxon>Agaricomycetes</taxon>
        <taxon>Thelephorales</taxon>
        <taxon>Thelephoraceae</taxon>
        <taxon>Thelephora</taxon>
    </lineage>
</organism>